<reference evidence="2 4" key="1">
    <citation type="submission" date="2019-08" db="EMBL/GenBank/DDBJ databases">
        <title>Comparative genome analysis confer to the adaptation heavy metal polluted environment.</title>
        <authorList>
            <person name="Li Y."/>
        </authorList>
    </citation>
    <scope>NUCLEOTIDE SEQUENCE [LARGE SCALE GENOMIC DNA]</scope>
    <source>
        <strain evidence="2 4">P2</strain>
    </source>
</reference>
<dbReference type="GO" id="GO:0016787">
    <property type="term" value="F:hydrolase activity"/>
    <property type="evidence" value="ECO:0007669"/>
    <property type="project" value="UniProtKB-KW"/>
</dbReference>
<dbReference type="AlphaFoldDB" id="A0AAE6MIA6"/>
<dbReference type="SUPFAM" id="SSF56784">
    <property type="entry name" value="HAD-like"/>
    <property type="match status" value="1"/>
</dbReference>
<keyword evidence="5" id="KW-1185">Reference proteome</keyword>
<dbReference type="Pfam" id="PF00702">
    <property type="entry name" value="Hydrolase"/>
    <property type="match status" value="1"/>
</dbReference>
<dbReference type="Proteomes" id="UP000250557">
    <property type="component" value="Chromosome"/>
</dbReference>
<dbReference type="InterPro" id="IPR036412">
    <property type="entry name" value="HAD-like_sf"/>
</dbReference>
<dbReference type="SFLD" id="SFLDS00003">
    <property type="entry name" value="Haloacid_Dehalogenase"/>
    <property type="match status" value="1"/>
</dbReference>
<dbReference type="InterPro" id="IPR023214">
    <property type="entry name" value="HAD_sf"/>
</dbReference>
<evidence type="ECO:0000313" key="3">
    <source>
        <dbReference type="EMBL" id="QTE53483.1"/>
    </source>
</evidence>
<dbReference type="Gene3D" id="3.40.50.1000">
    <property type="entry name" value="HAD superfamily/HAD-like"/>
    <property type="match status" value="1"/>
</dbReference>
<evidence type="ECO:0000256" key="1">
    <source>
        <dbReference type="ARBA" id="ARBA00022801"/>
    </source>
</evidence>
<dbReference type="PANTHER" id="PTHR43316:SF8">
    <property type="entry name" value="HAD FAMILY HYDROLASE"/>
    <property type="match status" value="1"/>
</dbReference>
<dbReference type="PANTHER" id="PTHR43316">
    <property type="entry name" value="HYDROLASE, HALOACID DELAHOGENASE-RELATED"/>
    <property type="match status" value="1"/>
</dbReference>
<dbReference type="RefSeq" id="WP_112656911.1">
    <property type="nucleotide sequence ID" value="NZ_CP043451.1"/>
</dbReference>
<dbReference type="EMBL" id="CP071880">
    <property type="protein sequence ID" value="QTE53483.1"/>
    <property type="molecule type" value="Genomic_DNA"/>
</dbReference>
<dbReference type="InterPro" id="IPR023198">
    <property type="entry name" value="PGP-like_dom2"/>
</dbReference>
<proteinExistence type="predicted"/>
<dbReference type="Gene3D" id="1.10.150.240">
    <property type="entry name" value="Putative phosphatase, domain 2"/>
    <property type="match status" value="1"/>
</dbReference>
<sequence>MNLKVIAFDADDTLWVNEPYFQATEERFCSLLENFSPQHTISKELFKVEVDNLPLYGYGIKGYILSMIEAALSISEKNISVDVVETILQYGKDMLNQPIELLNEVEHVLSSLKDHYRLVVATKGDLLDQERKLKKSGLAHYFHHIEIMSDKKEDDYIKLIKHLDINPDEFMMIGNSLKSDVMPVINIGGHAVHVPYHTTWAHEHVETVLTHENFKHVHKISEVLEFVLESGSPKVGKSGS</sequence>
<gene>
    <name evidence="2" type="ORF">DIU31_011165</name>
    <name evidence="3" type="ORF">J3L21_16455</name>
</gene>
<organism evidence="2 4">
    <name type="scientific">Mucilaginibacter rubeus</name>
    <dbReference type="NCBI Taxonomy" id="2027860"/>
    <lineage>
        <taxon>Bacteria</taxon>
        <taxon>Pseudomonadati</taxon>
        <taxon>Bacteroidota</taxon>
        <taxon>Sphingobacteriia</taxon>
        <taxon>Sphingobacteriales</taxon>
        <taxon>Sphingobacteriaceae</taxon>
        <taxon>Mucilaginibacter</taxon>
    </lineage>
</organism>
<name>A0AAE6MIA6_9SPHI</name>
<dbReference type="InterPro" id="IPR051540">
    <property type="entry name" value="S-2-haloacid_dehalogenase"/>
</dbReference>
<protein>
    <submittedName>
        <fullName evidence="2">HAD family hydrolase</fullName>
    </submittedName>
</protein>
<dbReference type="SFLD" id="SFLDG01129">
    <property type="entry name" value="C1.5:_HAD__Beta-PGM__Phosphata"/>
    <property type="match status" value="1"/>
</dbReference>
<evidence type="ECO:0000313" key="5">
    <source>
        <dbReference type="Proteomes" id="UP000663940"/>
    </source>
</evidence>
<accession>A0AAE6MIA6</accession>
<evidence type="ECO:0000313" key="4">
    <source>
        <dbReference type="Proteomes" id="UP000250557"/>
    </source>
</evidence>
<evidence type="ECO:0000313" key="2">
    <source>
        <dbReference type="EMBL" id="QEM04039.1"/>
    </source>
</evidence>
<keyword evidence="1 2" id="KW-0378">Hydrolase</keyword>
<dbReference type="Proteomes" id="UP000663940">
    <property type="component" value="Chromosome"/>
</dbReference>
<reference evidence="3 5" key="2">
    <citation type="submission" date="2021-03" db="EMBL/GenBank/DDBJ databases">
        <title>Mucilaginibacter strains isolated from gold and copper mining confer multi heavy-metal resistance.</title>
        <authorList>
            <person name="Li Y."/>
        </authorList>
    </citation>
    <scope>NUCLEOTIDE SEQUENCE [LARGE SCALE GENOMIC DNA]</scope>
    <source>
        <strain evidence="3 5">P2-4</strain>
    </source>
</reference>
<dbReference type="EMBL" id="CP043451">
    <property type="protein sequence ID" value="QEM04039.1"/>
    <property type="molecule type" value="Genomic_DNA"/>
</dbReference>